<organism evidence="2 3">
    <name type="scientific">Candidatus Scybalenecus merdavium</name>
    <dbReference type="NCBI Taxonomy" id="2840939"/>
    <lineage>
        <taxon>Bacteria</taxon>
        <taxon>Bacillati</taxon>
        <taxon>Bacillota</taxon>
        <taxon>Clostridia</taxon>
        <taxon>Eubacteriales</taxon>
        <taxon>Oscillospiraceae</taxon>
        <taxon>Oscillospiraceae incertae sedis</taxon>
        <taxon>Candidatus Scybalenecus</taxon>
    </lineage>
</organism>
<dbReference type="CDD" id="cd00761">
    <property type="entry name" value="Glyco_tranf_GTA_type"/>
    <property type="match status" value="1"/>
</dbReference>
<comment type="caution">
    <text evidence="2">The sequence shown here is derived from an EMBL/GenBank/DDBJ whole genome shotgun (WGS) entry which is preliminary data.</text>
</comment>
<dbReference type="PANTHER" id="PTHR15046:SF3">
    <property type="entry name" value="BETA-1,4 N-ACETYLGALACTOSAMINYLTRANSFERASE 2-LIKE"/>
    <property type="match status" value="1"/>
</dbReference>
<reference evidence="2" key="1">
    <citation type="submission" date="2020-10" db="EMBL/GenBank/DDBJ databases">
        <authorList>
            <person name="Gilroy R."/>
        </authorList>
    </citation>
    <scope>NUCLEOTIDE SEQUENCE</scope>
    <source>
        <strain evidence="2">CHK176-6737</strain>
    </source>
</reference>
<accession>A0A9D1MT81</accession>
<proteinExistence type="predicted"/>
<name>A0A9D1MT81_9FIRM</name>
<dbReference type="Gene3D" id="3.90.550.10">
    <property type="entry name" value="Spore Coat Polysaccharide Biosynthesis Protein SpsA, Chain A"/>
    <property type="match status" value="1"/>
</dbReference>
<dbReference type="EMBL" id="DVNM01000010">
    <property type="protein sequence ID" value="HIU68696.1"/>
    <property type="molecule type" value="Genomic_DNA"/>
</dbReference>
<dbReference type="InterPro" id="IPR029044">
    <property type="entry name" value="Nucleotide-diphossugar_trans"/>
</dbReference>
<sequence length="234" mass="27192">MCENVTFLYKSFERQTLAKQLCKNIHRYYPNAEIIIADDSRKPLHFKEEHVKIIHMPFNSGVSRGLNRALAAVKTPYVVKLDDDILLTRKTDIHGQLKFLEENNAVDLIGFGWVNAPKCLPPIHNARQYFKITYNKPLLLPHMTKLDGSHIVVAKSQNTYLARTDKIRLIGWDDNIRMIDHNEFFYRAAGVIVSVIAPEAVLFHRHNPFEGEYTKYRGDYLGDLVYIRKKHSKK</sequence>
<dbReference type="PANTHER" id="PTHR15046">
    <property type="entry name" value="GLYCO_TRANS_2-LIKE DOMAIN-CONTAINING PROTEIN"/>
    <property type="match status" value="1"/>
</dbReference>
<evidence type="ECO:0000259" key="1">
    <source>
        <dbReference type="Pfam" id="PF00535"/>
    </source>
</evidence>
<dbReference type="AlphaFoldDB" id="A0A9D1MT81"/>
<protein>
    <submittedName>
        <fullName evidence="2">Glycosyltransferase</fullName>
    </submittedName>
</protein>
<dbReference type="Pfam" id="PF00535">
    <property type="entry name" value="Glycos_transf_2"/>
    <property type="match status" value="1"/>
</dbReference>
<dbReference type="InterPro" id="IPR001173">
    <property type="entry name" value="Glyco_trans_2-like"/>
</dbReference>
<evidence type="ECO:0000313" key="2">
    <source>
        <dbReference type="EMBL" id="HIU68696.1"/>
    </source>
</evidence>
<dbReference type="Proteomes" id="UP000824125">
    <property type="component" value="Unassembled WGS sequence"/>
</dbReference>
<gene>
    <name evidence="2" type="ORF">IAD23_01910</name>
</gene>
<feature type="domain" description="Glycosyltransferase 2-like" evidence="1">
    <location>
        <begin position="14"/>
        <end position="111"/>
    </location>
</feature>
<reference evidence="2" key="2">
    <citation type="journal article" date="2021" name="PeerJ">
        <title>Extensive microbial diversity within the chicken gut microbiome revealed by metagenomics and culture.</title>
        <authorList>
            <person name="Gilroy R."/>
            <person name="Ravi A."/>
            <person name="Getino M."/>
            <person name="Pursley I."/>
            <person name="Horton D.L."/>
            <person name="Alikhan N.F."/>
            <person name="Baker D."/>
            <person name="Gharbi K."/>
            <person name="Hall N."/>
            <person name="Watson M."/>
            <person name="Adriaenssens E.M."/>
            <person name="Foster-Nyarko E."/>
            <person name="Jarju S."/>
            <person name="Secka A."/>
            <person name="Antonio M."/>
            <person name="Oren A."/>
            <person name="Chaudhuri R.R."/>
            <person name="La Ragione R."/>
            <person name="Hildebrand F."/>
            <person name="Pallen M.J."/>
        </authorList>
    </citation>
    <scope>NUCLEOTIDE SEQUENCE</scope>
    <source>
        <strain evidence="2">CHK176-6737</strain>
    </source>
</reference>
<dbReference type="SUPFAM" id="SSF53448">
    <property type="entry name" value="Nucleotide-diphospho-sugar transferases"/>
    <property type="match status" value="1"/>
</dbReference>
<evidence type="ECO:0000313" key="3">
    <source>
        <dbReference type="Proteomes" id="UP000824125"/>
    </source>
</evidence>